<name>A0A060CEB7_9BIFI</name>
<dbReference type="PANTHER" id="PTHR31297:SF17">
    <property type="entry name" value="ENDOGLUCANASE"/>
    <property type="match status" value="1"/>
</dbReference>
<dbReference type="Pfam" id="PF00150">
    <property type="entry name" value="Cellulase"/>
    <property type="match status" value="1"/>
</dbReference>
<feature type="domain" description="Glycoside hydrolase family 5" evidence="5">
    <location>
        <begin position="38"/>
        <end position="156"/>
    </location>
</feature>
<dbReference type="GO" id="GO:0005576">
    <property type="term" value="C:extracellular region"/>
    <property type="evidence" value="ECO:0007669"/>
    <property type="project" value="TreeGrafter"/>
</dbReference>
<accession>A0A060CEB7</accession>
<evidence type="ECO:0000256" key="1">
    <source>
        <dbReference type="ARBA" id="ARBA00022729"/>
    </source>
</evidence>
<comment type="similarity">
    <text evidence="4">Belongs to the glycosyl hydrolase 5 (cellulase A) family.</text>
</comment>
<sequence length="167" mass="19123">SDLGLGWNLGNTFDAFSLHRERETAVERGVTWTPEDQERLWLNQPFSPEQARMVRRAGFRTIRIPVTWAEWMSPDGTVDPRWMSAVARAVDDALAAGLYVIVNVHHDGGEGEIPWIRRASHDREGVMARYRCLWEQIASRFVRYDNRLVFEGANELDFPDASASSAY</sequence>
<organism evidence="6">
    <name type="scientific">uncultured Bifidobacterium sp</name>
    <dbReference type="NCBI Taxonomy" id="165187"/>
    <lineage>
        <taxon>Bacteria</taxon>
        <taxon>Bacillati</taxon>
        <taxon>Actinomycetota</taxon>
        <taxon>Actinomycetes</taxon>
        <taxon>Bifidobacteriales</taxon>
        <taxon>Bifidobacteriaceae</taxon>
        <taxon>Bifidobacterium</taxon>
        <taxon>environmental samples</taxon>
    </lineage>
</organism>
<dbReference type="SUPFAM" id="SSF51445">
    <property type="entry name" value="(Trans)glycosidases"/>
    <property type="match status" value="1"/>
</dbReference>
<dbReference type="PANTHER" id="PTHR31297">
    <property type="entry name" value="GLUCAN ENDO-1,6-BETA-GLUCOSIDASE B"/>
    <property type="match status" value="1"/>
</dbReference>
<dbReference type="EMBL" id="KF126212">
    <property type="protein sequence ID" value="AIA93559.1"/>
    <property type="molecule type" value="Genomic_DNA"/>
</dbReference>
<dbReference type="AlphaFoldDB" id="A0A060CEB7"/>
<keyword evidence="1" id="KW-0732">Signal</keyword>
<dbReference type="GO" id="GO:0009986">
    <property type="term" value="C:cell surface"/>
    <property type="evidence" value="ECO:0007669"/>
    <property type="project" value="TreeGrafter"/>
</dbReference>
<evidence type="ECO:0000256" key="3">
    <source>
        <dbReference type="ARBA" id="ARBA00023295"/>
    </source>
</evidence>
<dbReference type="InterPro" id="IPR001547">
    <property type="entry name" value="Glyco_hydro_5"/>
</dbReference>
<dbReference type="GO" id="GO:0009251">
    <property type="term" value="P:glucan catabolic process"/>
    <property type="evidence" value="ECO:0007669"/>
    <property type="project" value="TreeGrafter"/>
</dbReference>
<protein>
    <submittedName>
        <fullName evidence="6">Cellulase</fullName>
    </submittedName>
</protein>
<proteinExistence type="inferred from homology"/>
<dbReference type="GO" id="GO:0008422">
    <property type="term" value="F:beta-glucosidase activity"/>
    <property type="evidence" value="ECO:0007669"/>
    <property type="project" value="TreeGrafter"/>
</dbReference>
<dbReference type="InterPro" id="IPR017853">
    <property type="entry name" value="GH"/>
</dbReference>
<feature type="non-terminal residue" evidence="6">
    <location>
        <position position="1"/>
    </location>
</feature>
<feature type="non-terminal residue" evidence="6">
    <location>
        <position position="167"/>
    </location>
</feature>
<dbReference type="Gene3D" id="3.20.20.80">
    <property type="entry name" value="Glycosidases"/>
    <property type="match status" value="1"/>
</dbReference>
<evidence type="ECO:0000313" key="6">
    <source>
        <dbReference type="EMBL" id="AIA93559.1"/>
    </source>
</evidence>
<dbReference type="InterPro" id="IPR050386">
    <property type="entry name" value="Glycosyl_hydrolase_5"/>
</dbReference>
<evidence type="ECO:0000259" key="5">
    <source>
        <dbReference type="Pfam" id="PF00150"/>
    </source>
</evidence>
<evidence type="ECO:0000256" key="4">
    <source>
        <dbReference type="RuleBase" id="RU361153"/>
    </source>
</evidence>
<keyword evidence="2 4" id="KW-0378">Hydrolase</keyword>
<reference evidence="6" key="1">
    <citation type="journal article" date="2013" name="Environ. Microbiol.">
        <title>Seasonally variable intestinal metagenomes of the red palm weevil (Rhynchophorus ferrugineus).</title>
        <authorList>
            <person name="Jia S."/>
            <person name="Zhang X."/>
            <person name="Zhang G."/>
            <person name="Yin A."/>
            <person name="Zhang S."/>
            <person name="Li F."/>
            <person name="Wang L."/>
            <person name="Zhao D."/>
            <person name="Yun Q."/>
            <person name="Tala"/>
            <person name="Wang J."/>
            <person name="Sun G."/>
            <person name="Baabdullah M."/>
            <person name="Yu X."/>
            <person name="Hu S."/>
            <person name="Al-Mssallem I.S."/>
            <person name="Yu J."/>
        </authorList>
    </citation>
    <scope>NUCLEOTIDE SEQUENCE</scope>
</reference>
<keyword evidence="3 4" id="KW-0326">Glycosidase</keyword>
<evidence type="ECO:0000256" key="2">
    <source>
        <dbReference type="ARBA" id="ARBA00022801"/>
    </source>
</evidence>